<dbReference type="InterPro" id="IPR015813">
    <property type="entry name" value="Pyrv/PenolPyrv_kinase-like_dom"/>
</dbReference>
<dbReference type="RefSeq" id="WP_371434549.1">
    <property type="nucleotide sequence ID" value="NZ_JBHSRS010000005.1"/>
</dbReference>
<protein>
    <submittedName>
        <fullName evidence="5">HpcH/HpaI aldolase/citrate lyase family protein</fullName>
    </submittedName>
</protein>
<evidence type="ECO:0000256" key="1">
    <source>
        <dbReference type="ARBA" id="ARBA00005568"/>
    </source>
</evidence>
<organism evidence="5 6">
    <name type="scientific">Polaromonas aquatica</name>
    <dbReference type="NCBI Taxonomy" id="332657"/>
    <lineage>
        <taxon>Bacteria</taxon>
        <taxon>Pseudomonadati</taxon>
        <taxon>Pseudomonadota</taxon>
        <taxon>Betaproteobacteria</taxon>
        <taxon>Burkholderiales</taxon>
        <taxon>Comamonadaceae</taxon>
        <taxon>Polaromonas</taxon>
    </lineage>
</organism>
<evidence type="ECO:0000256" key="2">
    <source>
        <dbReference type="ARBA" id="ARBA00022723"/>
    </source>
</evidence>
<comment type="similarity">
    <text evidence="1">Belongs to the HpcH/HpaI aldolase family.</text>
</comment>
<dbReference type="Pfam" id="PF03328">
    <property type="entry name" value="HpcH_HpaI"/>
    <property type="match status" value="1"/>
</dbReference>
<keyword evidence="3 5" id="KW-0456">Lyase</keyword>
<name>A0ABW1TRJ3_9BURK</name>
<keyword evidence="6" id="KW-1185">Reference proteome</keyword>
<comment type="caution">
    <text evidence="5">The sequence shown here is derived from an EMBL/GenBank/DDBJ whole genome shotgun (WGS) entry which is preliminary data.</text>
</comment>
<evidence type="ECO:0000313" key="5">
    <source>
        <dbReference type="EMBL" id="MFC6280211.1"/>
    </source>
</evidence>
<reference evidence="6" key="1">
    <citation type="journal article" date="2019" name="Int. J. Syst. Evol. Microbiol.">
        <title>The Global Catalogue of Microorganisms (GCM) 10K type strain sequencing project: providing services to taxonomists for standard genome sequencing and annotation.</title>
        <authorList>
            <consortium name="The Broad Institute Genomics Platform"/>
            <consortium name="The Broad Institute Genome Sequencing Center for Infectious Disease"/>
            <person name="Wu L."/>
            <person name="Ma J."/>
        </authorList>
    </citation>
    <scope>NUCLEOTIDE SEQUENCE [LARGE SCALE GENOMIC DNA]</scope>
    <source>
        <strain evidence="6">CCUG 39402</strain>
    </source>
</reference>
<evidence type="ECO:0000259" key="4">
    <source>
        <dbReference type="Pfam" id="PF03328"/>
    </source>
</evidence>
<evidence type="ECO:0000313" key="6">
    <source>
        <dbReference type="Proteomes" id="UP001596270"/>
    </source>
</evidence>
<proteinExistence type="inferred from homology"/>
<dbReference type="SUPFAM" id="SSF51621">
    <property type="entry name" value="Phosphoenolpyruvate/pyruvate domain"/>
    <property type="match status" value="1"/>
</dbReference>
<dbReference type="InterPro" id="IPR005000">
    <property type="entry name" value="Aldolase/citrate-lyase_domain"/>
</dbReference>
<dbReference type="GO" id="GO:0016829">
    <property type="term" value="F:lyase activity"/>
    <property type="evidence" value="ECO:0007669"/>
    <property type="project" value="UniProtKB-KW"/>
</dbReference>
<feature type="domain" description="HpcH/HpaI aldolase/citrate lyase" evidence="4">
    <location>
        <begin position="15"/>
        <end position="238"/>
    </location>
</feature>
<gene>
    <name evidence="5" type="ORF">ACFQND_03070</name>
</gene>
<dbReference type="InterPro" id="IPR040442">
    <property type="entry name" value="Pyrv_kinase-like_dom_sf"/>
</dbReference>
<sequence length="249" mass="25799">MTTPRTLLRQPGRYQVGTFIKTASPHVVEVLGTSRMDFAVLDAEHAPLDRAALDLMMLAGRAAGLPLLVRIPDKNPATILSVLDMGAAGLLVPHVDSVADAEAVVRHAKFRGGQRGFSGSPRFSGYGTLGMKQALTAGDQALVICQIEGPEAVAAAAGIAAVPGVDGLFIGRADLALAMGLEDSKHPDVSSATDRCIDAALKAGKLAGVFTASLAERDAYAAKGVNWFVFGSDQSLLRQSADASAHPAE</sequence>
<dbReference type="PANTHER" id="PTHR30502">
    <property type="entry name" value="2-KETO-3-DEOXY-L-RHAMNONATE ALDOLASE"/>
    <property type="match status" value="1"/>
</dbReference>
<evidence type="ECO:0000256" key="3">
    <source>
        <dbReference type="ARBA" id="ARBA00023239"/>
    </source>
</evidence>
<dbReference type="Proteomes" id="UP001596270">
    <property type="component" value="Unassembled WGS sequence"/>
</dbReference>
<accession>A0ABW1TRJ3</accession>
<dbReference type="InterPro" id="IPR050251">
    <property type="entry name" value="HpcH-HpaI_aldolase"/>
</dbReference>
<dbReference type="Gene3D" id="3.20.20.60">
    <property type="entry name" value="Phosphoenolpyruvate-binding domains"/>
    <property type="match status" value="1"/>
</dbReference>
<dbReference type="EMBL" id="JBHSRS010000005">
    <property type="protein sequence ID" value="MFC6280211.1"/>
    <property type="molecule type" value="Genomic_DNA"/>
</dbReference>
<dbReference type="PANTHER" id="PTHR30502:SF0">
    <property type="entry name" value="PHOSPHOENOLPYRUVATE CARBOXYLASE FAMILY PROTEIN"/>
    <property type="match status" value="1"/>
</dbReference>
<keyword evidence="2" id="KW-0479">Metal-binding</keyword>